<feature type="transmembrane region" description="Helical" evidence="1">
    <location>
        <begin position="91"/>
        <end position="112"/>
    </location>
</feature>
<keyword evidence="1" id="KW-1133">Transmembrane helix</keyword>
<feature type="transmembrane region" description="Helical" evidence="1">
    <location>
        <begin position="323"/>
        <end position="345"/>
    </location>
</feature>
<sequence length="765" mass="86459">MGTIVYPSRECLHDLFNIDVISSDYHGEGAYTLNTTENGMDRLMESCADQQNDRIYSGPMVWIGIYIAIASAFCILAMVADLFHGFRNRKLWFPCTYFSLNAASITVITVAMKLPVDLNSEMPGDVDQATKLGSMAFMCIMMANLMPSLASMDNKTLLANVIGLAILIITMIVNIFIQINTLIIATWFFDKGTSNINIFRFNTWAYVYMGLMLLLLVILISSAITIPTSKQILEVKYQAASKPTSTDQHIRKAKVKELETYVRRYWIVAESGSPQFLMASNLLSNASGIICLITLVTHLVFVLNTYISYLNYRPGKWQSTYKWSIPVIFITQSIGVVVGSIAPIFRCFTVLRFKFHLENHLLVFKIEKYWTQMLCGWKESRLPFLCSAHRSRVFVHTLKNLFLSLLIGFQNVVVVSCKVIGLIRIVLLIIAVCCSYCWKSLKALLFTTPTTSSSDDTNDDLRKYVLQIEDEMEFADMAMKGISNSMNRLMKKVKKEQYNDLLELLGKSTGFEGVEKFDNDQVRSLLSTEPVNSWSLSLVTLTCIAVALSNICEDKVKRLFKGVGDGILFTHLVEESLNNASEYVKVRKATMNLWHEVEDNYKWLGNALDGNAYKGKTSAEVLKWFVDNARKMVIEIKERAHGELMESLPNKLIVANSMYRIAESLLLNYPNIEAITKKQLFELLSCMISDILSAALTNIPQAIVTKCHESVIEKREASVHAAAKLLGRTTEIIRKLETCTLPSMDSEKLAFIDEWRIHLKQSAIP</sequence>
<reference evidence="2" key="1">
    <citation type="submission" date="2023-03" db="EMBL/GenBank/DDBJ databases">
        <title>Chromosome-scale reference genome and RAD-based genetic map of yellow starthistle (Centaurea solstitialis) reveal putative structural variation and QTLs associated with invader traits.</title>
        <authorList>
            <person name="Reatini B."/>
            <person name="Cang F.A."/>
            <person name="Jiang Q."/>
            <person name="Mckibben M.T.W."/>
            <person name="Barker M.S."/>
            <person name="Rieseberg L.H."/>
            <person name="Dlugosch K.M."/>
        </authorList>
    </citation>
    <scope>NUCLEOTIDE SEQUENCE</scope>
    <source>
        <strain evidence="2">CAN-66</strain>
        <tissue evidence="2">Leaf</tissue>
    </source>
</reference>
<feature type="transmembrane region" description="Helical" evidence="1">
    <location>
        <begin position="282"/>
        <end position="303"/>
    </location>
</feature>
<gene>
    <name evidence="2" type="ORF">OSB04_022021</name>
</gene>
<organism evidence="2 3">
    <name type="scientific">Centaurea solstitialis</name>
    <name type="common">yellow star-thistle</name>
    <dbReference type="NCBI Taxonomy" id="347529"/>
    <lineage>
        <taxon>Eukaryota</taxon>
        <taxon>Viridiplantae</taxon>
        <taxon>Streptophyta</taxon>
        <taxon>Embryophyta</taxon>
        <taxon>Tracheophyta</taxon>
        <taxon>Spermatophyta</taxon>
        <taxon>Magnoliopsida</taxon>
        <taxon>eudicotyledons</taxon>
        <taxon>Gunneridae</taxon>
        <taxon>Pentapetalae</taxon>
        <taxon>asterids</taxon>
        <taxon>campanulids</taxon>
        <taxon>Asterales</taxon>
        <taxon>Asteraceae</taxon>
        <taxon>Carduoideae</taxon>
        <taxon>Cardueae</taxon>
        <taxon>Centaureinae</taxon>
        <taxon>Centaurea</taxon>
    </lineage>
</organism>
<comment type="caution">
    <text evidence="2">The sequence shown here is derived from an EMBL/GenBank/DDBJ whole genome shotgun (WGS) entry which is preliminary data.</text>
</comment>
<keyword evidence="1" id="KW-0472">Membrane</keyword>
<dbReference type="Proteomes" id="UP001172457">
    <property type="component" value="Chromosome 5"/>
</dbReference>
<feature type="transmembrane region" description="Helical" evidence="1">
    <location>
        <begin position="393"/>
        <end position="413"/>
    </location>
</feature>
<feature type="transmembrane region" description="Helical" evidence="1">
    <location>
        <begin position="205"/>
        <end position="226"/>
    </location>
</feature>
<evidence type="ECO:0000313" key="3">
    <source>
        <dbReference type="Proteomes" id="UP001172457"/>
    </source>
</evidence>
<dbReference type="EMBL" id="JARYMX010000005">
    <property type="protein sequence ID" value="KAJ9549478.1"/>
    <property type="molecule type" value="Genomic_DNA"/>
</dbReference>
<evidence type="ECO:0000256" key="1">
    <source>
        <dbReference type="SAM" id="Phobius"/>
    </source>
</evidence>
<protein>
    <submittedName>
        <fullName evidence="2">Uncharacterized protein</fullName>
    </submittedName>
</protein>
<keyword evidence="1" id="KW-0812">Transmembrane</keyword>
<dbReference type="PANTHER" id="PTHR35307">
    <property type="entry name" value="PROTEIN, PUTATIVE-RELATED"/>
    <property type="match status" value="1"/>
</dbReference>
<keyword evidence="3" id="KW-1185">Reference proteome</keyword>
<name>A0AA38SVK3_9ASTR</name>
<dbReference type="PANTHER" id="PTHR35307:SF8">
    <property type="entry name" value="GUSTATORY RECEPTOR"/>
    <property type="match status" value="1"/>
</dbReference>
<feature type="transmembrane region" description="Helical" evidence="1">
    <location>
        <begin position="157"/>
        <end position="185"/>
    </location>
</feature>
<dbReference type="AlphaFoldDB" id="A0AA38SVK3"/>
<feature type="transmembrane region" description="Helical" evidence="1">
    <location>
        <begin position="60"/>
        <end position="79"/>
    </location>
</feature>
<proteinExistence type="predicted"/>
<accession>A0AA38SVK3</accession>
<feature type="transmembrane region" description="Helical" evidence="1">
    <location>
        <begin position="132"/>
        <end position="150"/>
    </location>
</feature>
<evidence type="ECO:0000313" key="2">
    <source>
        <dbReference type="EMBL" id="KAJ9549478.1"/>
    </source>
</evidence>